<dbReference type="Pfam" id="PF00805">
    <property type="entry name" value="Pentapeptide"/>
    <property type="match status" value="2"/>
</dbReference>
<accession>A0ABW1EFI1</accession>
<feature type="transmembrane region" description="Helical" evidence="2">
    <location>
        <begin position="403"/>
        <end position="423"/>
    </location>
</feature>
<keyword evidence="2" id="KW-0812">Transmembrane</keyword>
<feature type="signal peptide" evidence="3">
    <location>
        <begin position="1"/>
        <end position="23"/>
    </location>
</feature>
<gene>
    <name evidence="4" type="ORF">ACFPT7_10570</name>
</gene>
<keyword evidence="3" id="KW-0732">Signal</keyword>
<feature type="transmembrane region" description="Helical" evidence="2">
    <location>
        <begin position="443"/>
        <end position="468"/>
    </location>
</feature>
<evidence type="ECO:0000256" key="2">
    <source>
        <dbReference type="SAM" id="Phobius"/>
    </source>
</evidence>
<dbReference type="Gene3D" id="2.160.20.80">
    <property type="entry name" value="E3 ubiquitin-protein ligase SopA"/>
    <property type="match status" value="1"/>
</dbReference>
<dbReference type="InterPro" id="IPR001646">
    <property type="entry name" value="5peptide_repeat"/>
</dbReference>
<evidence type="ECO:0000313" key="4">
    <source>
        <dbReference type="EMBL" id="MFC5862734.1"/>
    </source>
</evidence>
<dbReference type="EMBL" id="JBHSPH010000002">
    <property type="protein sequence ID" value="MFC5862734.1"/>
    <property type="molecule type" value="Genomic_DNA"/>
</dbReference>
<keyword evidence="5" id="KW-1185">Reference proteome</keyword>
<protein>
    <submittedName>
        <fullName evidence="4">Pentapeptide repeat-containing protein</fullName>
    </submittedName>
</protein>
<dbReference type="RefSeq" id="WP_263336534.1">
    <property type="nucleotide sequence ID" value="NZ_JAGSYH010000003.1"/>
</dbReference>
<name>A0ABW1EFI1_9BACT</name>
<keyword evidence="2" id="KW-1133">Transmembrane helix</keyword>
<dbReference type="InterPro" id="IPR051082">
    <property type="entry name" value="Pentapeptide-BTB/POZ_domain"/>
</dbReference>
<reference evidence="5" key="1">
    <citation type="journal article" date="2019" name="Int. J. Syst. Evol. Microbiol.">
        <title>The Global Catalogue of Microorganisms (GCM) 10K type strain sequencing project: providing services to taxonomists for standard genome sequencing and annotation.</title>
        <authorList>
            <consortium name="The Broad Institute Genomics Platform"/>
            <consortium name="The Broad Institute Genome Sequencing Center for Infectious Disease"/>
            <person name="Wu L."/>
            <person name="Ma J."/>
        </authorList>
    </citation>
    <scope>NUCLEOTIDE SEQUENCE [LARGE SCALE GENOMIC DNA]</scope>
    <source>
        <strain evidence="5">JCM 4087</strain>
    </source>
</reference>
<evidence type="ECO:0000313" key="5">
    <source>
        <dbReference type="Proteomes" id="UP001596091"/>
    </source>
</evidence>
<keyword evidence="2" id="KW-0472">Membrane</keyword>
<proteinExistence type="predicted"/>
<evidence type="ECO:0000256" key="3">
    <source>
        <dbReference type="SAM" id="SignalP"/>
    </source>
</evidence>
<evidence type="ECO:0000256" key="1">
    <source>
        <dbReference type="SAM" id="MobiDB-lite"/>
    </source>
</evidence>
<dbReference type="Proteomes" id="UP001596091">
    <property type="component" value="Unassembled WGS sequence"/>
</dbReference>
<dbReference type="SUPFAM" id="SSF141571">
    <property type="entry name" value="Pentapeptide repeat-like"/>
    <property type="match status" value="1"/>
</dbReference>
<sequence length="473" mass="53193">MAGTLKMWLTTVCLLAVISPVFAESWTWKDSKGVEHSRAELDEILRAHRRWVDNDGKEGTRAILAGADLTRANLSGSVLNNADLSKATLDHADLSKAQLKGAILKNADLTRANLSEADLEDADLSGAQLSGGDEDSPGADLWSAHLDNARLQKSNLTHAYLGQTDLMGTYFDSDTDVSFINLDQALFQPRGDLDPEIFRTASNLAALKYVDDPKPIIDLRNALRDSGIEQPARQLTEAYLRHDPNVPPQTPEAAKTTHHHHPEESDPENALRLYTGAEYWIHVAGYWAGETLQWMREAAFDWTCGWGADPGRPLIIIAIMALLCTPIYWLGTHVQRCKWGLFLVVSGKRRRTGLSRQHVFHIRVRHTWRTPKLREPDAMPGPGDWMLHLWKTRSQWMRVELRALWTAMLFSLMSVFNIGFQGFNGGEWIRMLQPREFDLRARGWMRTVSGVQSLLGVGLLALSILSYFGHPFD</sequence>
<dbReference type="PANTHER" id="PTHR14136">
    <property type="entry name" value="BTB_POZ DOMAIN-CONTAINING PROTEIN KCTD9"/>
    <property type="match status" value="1"/>
</dbReference>
<feature type="transmembrane region" description="Helical" evidence="2">
    <location>
        <begin position="314"/>
        <end position="331"/>
    </location>
</feature>
<organism evidence="4 5">
    <name type="scientific">Acidicapsa dinghuensis</name>
    <dbReference type="NCBI Taxonomy" id="2218256"/>
    <lineage>
        <taxon>Bacteria</taxon>
        <taxon>Pseudomonadati</taxon>
        <taxon>Acidobacteriota</taxon>
        <taxon>Terriglobia</taxon>
        <taxon>Terriglobales</taxon>
        <taxon>Acidobacteriaceae</taxon>
        <taxon>Acidicapsa</taxon>
    </lineage>
</organism>
<comment type="caution">
    <text evidence="4">The sequence shown here is derived from an EMBL/GenBank/DDBJ whole genome shotgun (WGS) entry which is preliminary data.</text>
</comment>
<feature type="region of interest" description="Disordered" evidence="1">
    <location>
        <begin position="241"/>
        <end position="267"/>
    </location>
</feature>
<dbReference type="PANTHER" id="PTHR14136:SF17">
    <property type="entry name" value="BTB_POZ DOMAIN-CONTAINING PROTEIN KCTD9"/>
    <property type="match status" value="1"/>
</dbReference>
<feature type="chain" id="PRO_5045535625" evidence="3">
    <location>
        <begin position="24"/>
        <end position="473"/>
    </location>
</feature>